<dbReference type="OrthoDB" id="3749985at2"/>
<comment type="caution">
    <text evidence="1">The sequence shown here is derived from an EMBL/GenBank/DDBJ whole genome shotgun (WGS) entry which is preliminary data.</text>
</comment>
<gene>
    <name evidence="1" type="ORF">ESP62_007515</name>
</gene>
<dbReference type="EMBL" id="SDPP02000002">
    <property type="protein sequence ID" value="KAA1378220.1"/>
    <property type="molecule type" value="Genomic_DNA"/>
</dbReference>
<proteinExistence type="predicted"/>
<keyword evidence="2" id="KW-1185">Reference proteome</keyword>
<evidence type="ECO:0000313" key="1">
    <source>
        <dbReference type="EMBL" id="KAA1378220.1"/>
    </source>
</evidence>
<reference evidence="1" key="1">
    <citation type="submission" date="2019-09" db="EMBL/GenBank/DDBJ databases">
        <authorList>
            <person name="Li J."/>
        </authorList>
    </citation>
    <scope>NUCLEOTIDE SEQUENCE [LARGE SCALE GENOMIC DNA]</scope>
    <source>
        <strain evidence="1">NRBC 14897</strain>
    </source>
</reference>
<evidence type="ECO:0000313" key="2">
    <source>
        <dbReference type="Proteomes" id="UP001515100"/>
    </source>
</evidence>
<dbReference type="RefSeq" id="WP_129183096.1">
    <property type="nucleotide sequence ID" value="NZ_JAGIOG010000001.1"/>
</dbReference>
<name>A0A641ALQ9_9ACTN</name>
<dbReference type="AlphaFoldDB" id="A0A641ALQ9"/>
<dbReference type="Proteomes" id="UP001515100">
    <property type="component" value="Unassembled WGS sequence"/>
</dbReference>
<sequence length="162" mass="16592">MAFVVLTAGAACDADGGTGGPRRSCEEADPAVVKQIMAGAKTNFRPTPPDGGTGVLVDHLELLKSGVGQLPEKDRKFGADQLVVLLVTTVLGGKDASGGISGYDGPLYFALDADGKLLGPAGEFTASHFNLESPADAGWLAWGDKVETSKLGNDLFGCVDPD</sequence>
<protein>
    <submittedName>
        <fullName evidence="1">Uncharacterized protein</fullName>
    </submittedName>
</protein>
<accession>A0A641ALQ9</accession>
<organism evidence="1 2">
    <name type="scientific">Aeromicrobium fastidiosum</name>
    <dbReference type="NCBI Taxonomy" id="52699"/>
    <lineage>
        <taxon>Bacteria</taxon>
        <taxon>Bacillati</taxon>
        <taxon>Actinomycetota</taxon>
        <taxon>Actinomycetes</taxon>
        <taxon>Propionibacteriales</taxon>
        <taxon>Nocardioidaceae</taxon>
        <taxon>Aeromicrobium</taxon>
    </lineage>
</organism>